<sequence>MALTFKQFLRSRPATASDVGRFVSAARRDRRLGTCTCWKDLERYLLRIGAEPDARVAARKTWLAYEAADNLAKRHNTRPKVGKLAVTPAL</sequence>
<evidence type="ECO:0008006" key="3">
    <source>
        <dbReference type="Google" id="ProtNLM"/>
    </source>
</evidence>
<comment type="caution">
    <text evidence="1">The sequence shown here is derived from an EMBL/GenBank/DDBJ whole genome shotgun (WGS) entry which is preliminary data.</text>
</comment>
<dbReference type="AlphaFoldDB" id="A0A7W9BE06"/>
<protein>
    <recommendedName>
        <fullName evidence="3">YozE SAM-like domain-containing protein</fullName>
    </recommendedName>
</protein>
<evidence type="ECO:0000313" key="2">
    <source>
        <dbReference type="Proteomes" id="UP000546200"/>
    </source>
</evidence>
<accession>A0A7W9BE06</accession>
<dbReference type="Proteomes" id="UP000546200">
    <property type="component" value="Unassembled WGS sequence"/>
</dbReference>
<reference evidence="1 2" key="1">
    <citation type="submission" date="2020-08" db="EMBL/GenBank/DDBJ databases">
        <title>Genomic Encyclopedia of Type Strains, Phase IV (KMG-IV): sequencing the most valuable type-strain genomes for metagenomic binning, comparative biology and taxonomic classification.</title>
        <authorList>
            <person name="Goeker M."/>
        </authorList>
    </citation>
    <scope>NUCLEOTIDE SEQUENCE [LARGE SCALE GENOMIC DNA]</scope>
    <source>
        <strain evidence="1 2">DSM 100044</strain>
    </source>
</reference>
<gene>
    <name evidence="1" type="ORF">FHS94_002258</name>
</gene>
<proteinExistence type="predicted"/>
<keyword evidence="2" id="KW-1185">Reference proteome</keyword>
<evidence type="ECO:0000313" key="1">
    <source>
        <dbReference type="EMBL" id="MBB5715412.1"/>
    </source>
</evidence>
<organism evidence="1 2">
    <name type="scientific">Sphingomonas aerophila</name>
    <dbReference type="NCBI Taxonomy" id="1344948"/>
    <lineage>
        <taxon>Bacteria</taxon>
        <taxon>Pseudomonadati</taxon>
        <taxon>Pseudomonadota</taxon>
        <taxon>Alphaproteobacteria</taxon>
        <taxon>Sphingomonadales</taxon>
        <taxon>Sphingomonadaceae</taxon>
        <taxon>Sphingomonas</taxon>
    </lineage>
</organism>
<name>A0A7W9BE06_9SPHN</name>
<dbReference type="EMBL" id="JACIJK010000006">
    <property type="protein sequence ID" value="MBB5715412.1"/>
    <property type="molecule type" value="Genomic_DNA"/>
</dbReference>